<accession>A0A1H9KEM9</accession>
<proteinExistence type="predicted"/>
<evidence type="ECO:0000313" key="1">
    <source>
        <dbReference type="EMBL" id="SEQ97604.1"/>
    </source>
</evidence>
<gene>
    <name evidence="1" type="ORF">SAMN05444359_12076</name>
</gene>
<dbReference type="STRING" id="478744.SAMN05444359_12076"/>
<sequence length="158" mass="17045">MNLTRAHRISGILASNINQYTIMRTLVFSFLCCFILSIASCDSAAKTMAAKTEMTESAAVPSYAGVWLVTVENTPLGTVTGELKLEDISGSLKGVFVTPDGKSLPLQSVSTTEDGLTTGFYYPDYDVDVDVQLTGKPTAEMLIGQSLGEYRTTAKRKE</sequence>
<dbReference type="InParanoid" id="A0A1H9KEM9"/>
<evidence type="ECO:0000313" key="2">
    <source>
        <dbReference type="Proteomes" id="UP000199021"/>
    </source>
</evidence>
<name>A0A1H9KEM9_9BACT</name>
<keyword evidence="2" id="KW-1185">Reference proteome</keyword>
<reference evidence="2" key="1">
    <citation type="submission" date="2016-10" db="EMBL/GenBank/DDBJ databases">
        <authorList>
            <person name="Varghese N."/>
            <person name="Submissions S."/>
        </authorList>
    </citation>
    <scope>NUCLEOTIDE SEQUENCE [LARGE SCALE GENOMIC DNA]</scope>
    <source>
        <strain evidence="2">DSM 24740</strain>
    </source>
</reference>
<protein>
    <submittedName>
        <fullName evidence="1">Uncharacterized protein</fullName>
    </submittedName>
</protein>
<dbReference type="EMBL" id="FOFB01000020">
    <property type="protein sequence ID" value="SEQ97604.1"/>
    <property type="molecule type" value="Genomic_DNA"/>
</dbReference>
<dbReference type="Proteomes" id="UP000199021">
    <property type="component" value="Unassembled WGS sequence"/>
</dbReference>
<dbReference type="OrthoDB" id="1100674at2"/>
<dbReference type="RefSeq" id="WP_090170773.1">
    <property type="nucleotide sequence ID" value="NZ_FOFB01000020.1"/>
</dbReference>
<organism evidence="1 2">
    <name type="scientific">Neolewinella agarilytica</name>
    <dbReference type="NCBI Taxonomy" id="478744"/>
    <lineage>
        <taxon>Bacteria</taxon>
        <taxon>Pseudomonadati</taxon>
        <taxon>Bacteroidota</taxon>
        <taxon>Saprospiria</taxon>
        <taxon>Saprospirales</taxon>
        <taxon>Lewinellaceae</taxon>
        <taxon>Neolewinella</taxon>
    </lineage>
</organism>
<dbReference type="AlphaFoldDB" id="A0A1H9KEM9"/>